<name>A0A418MSA8_9ACTN</name>
<feature type="domain" description="Squalene cyclase C-terminal" evidence="1">
    <location>
        <begin position="344"/>
        <end position="451"/>
    </location>
</feature>
<dbReference type="InterPro" id="IPR032696">
    <property type="entry name" value="SQ_cyclase_C"/>
</dbReference>
<keyword evidence="2" id="KW-0808">Transferase</keyword>
<dbReference type="Proteomes" id="UP000283832">
    <property type="component" value="Unassembled WGS sequence"/>
</dbReference>
<dbReference type="EMBL" id="QXEC01000017">
    <property type="protein sequence ID" value="RIV36950.1"/>
    <property type="molecule type" value="Genomic_DNA"/>
</dbReference>
<sequence>MVGTAPGATPADAARDVLRQLAHQPYGQVSNSVYETGRLVADAPWLDGHGHRLTYLLAEQGADGSWGPAGGYALVPTASAVEALLAALVRPHPTGPGPTRTEVVTAATRGVAALSRRLGDGGSRPDTPAADLIVPALATRIDAHLAELHGADGSALSGAPRALPPVDRRRVEAVTALLAGGRPVPSKLWHAYEVLGPAAAGRTEVTLVDGAVGASPAATAAWLGHGRRPEPAARAYLDAVVTRHGGPVPCCTPITVFERSWTLATLSRVALPVRPAPRLVTELAAALGPDGAATGPGLPADADTTSVTLYALARLGHPVDPGSLLHYDLGSHFCTWRGEDGQSVTTNAHVLEALGWHARHTGEGGRRYAARVAALADWLREVQRPEGHWADRWHASPYYATCCAVLALAGYAAPEVARVAIDRAVDWLLATQRDDGGWGRWSTTAEETAYAVHVLAVARRPAASAAIGRALGLLRMEQTEHPPLWHDKDLYSPDLIVRAAVIAARTLALEAVAPMDGGLPAGGGRGPTRA</sequence>
<dbReference type="OrthoDB" id="9758578at2"/>
<evidence type="ECO:0000313" key="3">
    <source>
        <dbReference type="Proteomes" id="UP000283832"/>
    </source>
</evidence>
<dbReference type="GO" id="GO:0000287">
    <property type="term" value="F:magnesium ion binding"/>
    <property type="evidence" value="ECO:0007669"/>
    <property type="project" value="TreeGrafter"/>
</dbReference>
<dbReference type="AlphaFoldDB" id="A0A418MSA8"/>
<organism evidence="2 3">
    <name type="scientific">Micromonospora radicis</name>
    <dbReference type="NCBI Taxonomy" id="1894971"/>
    <lineage>
        <taxon>Bacteria</taxon>
        <taxon>Bacillati</taxon>
        <taxon>Actinomycetota</taxon>
        <taxon>Actinomycetes</taxon>
        <taxon>Micromonosporales</taxon>
        <taxon>Micromonosporaceae</taxon>
        <taxon>Micromonospora</taxon>
    </lineage>
</organism>
<comment type="caution">
    <text evidence="2">The sequence shown here is derived from an EMBL/GenBank/DDBJ whole genome shotgun (WGS) entry which is preliminary data.</text>
</comment>
<evidence type="ECO:0000313" key="2">
    <source>
        <dbReference type="EMBL" id="RIV36950.1"/>
    </source>
</evidence>
<keyword evidence="3" id="KW-1185">Reference proteome</keyword>
<protein>
    <submittedName>
        <fullName evidence="2">Prenyltransferase</fullName>
    </submittedName>
</protein>
<dbReference type="GO" id="GO:0016740">
    <property type="term" value="F:transferase activity"/>
    <property type="evidence" value="ECO:0007669"/>
    <property type="project" value="UniProtKB-KW"/>
</dbReference>
<dbReference type="InterPro" id="IPR008930">
    <property type="entry name" value="Terpenoid_cyclase/PrenylTrfase"/>
</dbReference>
<dbReference type="SUPFAM" id="SSF48239">
    <property type="entry name" value="Terpenoid cyclases/Protein prenyltransferases"/>
    <property type="match status" value="1"/>
</dbReference>
<accession>A0A418MSA8</accession>
<dbReference type="Pfam" id="PF13243">
    <property type="entry name" value="SQHop_cyclase_C"/>
    <property type="match status" value="1"/>
</dbReference>
<reference evidence="2 3" key="1">
    <citation type="submission" date="2018-08" db="EMBL/GenBank/DDBJ databases">
        <title>Jishengella sp. nov., isolated from a root of Azadirachta indica A. Juss. var. siamensis Valenton.</title>
        <authorList>
            <person name="Kuncharoen N."/>
            <person name="Tanasupawat S."/>
            <person name="Kudo T."/>
            <person name="Ohkuma M."/>
        </authorList>
    </citation>
    <scope>NUCLEOTIDE SEQUENCE [LARGE SCALE GENOMIC DNA]</scope>
    <source>
        <strain evidence="2 3">AZ1-13</strain>
    </source>
</reference>
<dbReference type="UniPathway" id="UPA00337"/>
<proteinExistence type="predicted"/>
<dbReference type="GO" id="GO:0010333">
    <property type="term" value="F:terpene synthase activity"/>
    <property type="evidence" value="ECO:0007669"/>
    <property type="project" value="InterPro"/>
</dbReference>
<dbReference type="InterPro" id="IPR050148">
    <property type="entry name" value="Terpene_synthase-like"/>
</dbReference>
<dbReference type="Gene3D" id="1.50.10.20">
    <property type="match status" value="1"/>
</dbReference>
<dbReference type="Gene3D" id="1.50.10.160">
    <property type="match status" value="1"/>
</dbReference>
<evidence type="ECO:0000259" key="1">
    <source>
        <dbReference type="Pfam" id="PF13243"/>
    </source>
</evidence>
<dbReference type="GO" id="GO:0016102">
    <property type="term" value="P:diterpenoid biosynthetic process"/>
    <property type="evidence" value="ECO:0007669"/>
    <property type="project" value="TreeGrafter"/>
</dbReference>
<gene>
    <name evidence="2" type="ORF">D2L64_17840</name>
</gene>
<dbReference type="PANTHER" id="PTHR31739">
    <property type="entry name" value="ENT-COPALYL DIPHOSPHATE SYNTHASE, CHLOROPLASTIC"/>
    <property type="match status" value="1"/>
</dbReference>
<dbReference type="PANTHER" id="PTHR31739:SF25">
    <property type="entry name" value="(E,E)-GERANYLLINALOOL SYNTHASE"/>
    <property type="match status" value="1"/>
</dbReference>